<organism evidence="1 2">
    <name type="scientific">Staphylococcus aureus</name>
    <dbReference type="NCBI Taxonomy" id="1280"/>
    <lineage>
        <taxon>Bacteria</taxon>
        <taxon>Bacillati</taxon>
        <taxon>Bacillota</taxon>
        <taxon>Bacilli</taxon>
        <taxon>Bacillales</taxon>
        <taxon>Staphylococcaceae</taxon>
        <taxon>Staphylococcus</taxon>
    </lineage>
</organism>
<dbReference type="AlphaFoldDB" id="A0AA40JQK3"/>
<feature type="non-terminal residue" evidence="1">
    <location>
        <position position="138"/>
    </location>
</feature>
<name>A0AA40JQK3_STAAU</name>
<dbReference type="Proteomes" id="UP000032274">
    <property type="component" value="Unassembled WGS sequence"/>
</dbReference>
<evidence type="ECO:0000313" key="2">
    <source>
        <dbReference type="Proteomes" id="UP000032274"/>
    </source>
</evidence>
<feature type="non-terminal residue" evidence="1">
    <location>
        <position position="1"/>
    </location>
</feature>
<gene>
    <name evidence="1" type="ORF">QU38_00965</name>
</gene>
<reference evidence="1 2" key="1">
    <citation type="submission" date="2015-01" db="EMBL/GenBank/DDBJ databases">
        <title>Characterization of Swiss Staphylococcus aureus strains involved in food poisoning.</title>
        <authorList>
            <person name="Crovadore J."/>
            <person name="Chablais R."/>
            <person name="Tonacini J."/>
            <person name="Schnyder B."/>
            <person name="Lefort F."/>
        </authorList>
    </citation>
    <scope>NUCLEOTIDE SEQUENCE [LARGE SCALE GENOMIC DNA]</scope>
    <source>
        <strain evidence="1 2">SA-120</strain>
    </source>
</reference>
<dbReference type="EMBL" id="JXIG01000212">
    <property type="protein sequence ID" value="KIU01567.1"/>
    <property type="molecule type" value="Genomic_DNA"/>
</dbReference>
<accession>A0AA40JQK3</accession>
<evidence type="ECO:0000313" key="1">
    <source>
        <dbReference type="EMBL" id="KIU01567.1"/>
    </source>
</evidence>
<protein>
    <submittedName>
        <fullName evidence="1">Uncharacterized protein</fullName>
    </submittedName>
</protein>
<proteinExistence type="predicted"/>
<sequence>IGIDRDARAGVVAERRLLRLHEHLVEHRLGEIGFLIAGQRMEGQPITDLPAEIGDALIEVGVVLDDVMLGSQIDAGIARRTQRVGVVDHGTTDHLGPADAGASERIAARGGQRIVVAIVPQATIEEVDVELEIVARMI</sequence>
<comment type="caution">
    <text evidence="1">The sequence shown here is derived from an EMBL/GenBank/DDBJ whole genome shotgun (WGS) entry which is preliminary data.</text>
</comment>